<dbReference type="InterPro" id="IPR014347">
    <property type="entry name" value="Tautomerase/MIF_sf"/>
</dbReference>
<dbReference type="InterPro" id="IPR015017">
    <property type="entry name" value="DUF1904"/>
</dbReference>
<dbReference type="AlphaFoldDB" id="A0AA96L983"/>
<dbReference type="Gene3D" id="3.30.429.10">
    <property type="entry name" value="Macrophage Migration Inhibitory Factor"/>
    <property type="match status" value="1"/>
</dbReference>
<keyword evidence="2" id="KW-1185">Reference proteome</keyword>
<sequence>MPQLTFRGVHPDRLMPVSSSLVEELAGICGCGPGEFTLDVLSITSIGNGGLVPVYPFVEVAWFERGTAVRDAFAATVAGHLREAGVPEMEIAFKVYEPDAYYINGVTCAK</sequence>
<reference evidence="1 2" key="1">
    <citation type="submission" date="2022-02" db="EMBL/GenBank/DDBJ databases">
        <title>Paenibacillus sp. MBLB1776 Whole Genome Shotgun Sequencing.</title>
        <authorList>
            <person name="Hwang C.Y."/>
            <person name="Cho E.-S."/>
            <person name="Seo M.-J."/>
        </authorList>
    </citation>
    <scope>NUCLEOTIDE SEQUENCE [LARGE SCALE GENOMIC DNA]</scope>
    <source>
        <strain evidence="1 2">MBLB1776</strain>
    </source>
</reference>
<gene>
    <name evidence="1" type="ORF">MJA45_15630</name>
</gene>
<protein>
    <submittedName>
        <fullName evidence="1">DUF1904 family protein</fullName>
    </submittedName>
</protein>
<accession>A0AA96L983</accession>
<evidence type="ECO:0000313" key="2">
    <source>
        <dbReference type="Proteomes" id="UP001305702"/>
    </source>
</evidence>
<dbReference type="Proteomes" id="UP001305702">
    <property type="component" value="Chromosome"/>
</dbReference>
<proteinExistence type="predicted"/>
<dbReference type="RefSeq" id="WP_315602845.1">
    <property type="nucleotide sequence ID" value="NZ_CP130318.1"/>
</dbReference>
<dbReference type="SUPFAM" id="SSF55331">
    <property type="entry name" value="Tautomerase/MIF"/>
    <property type="match status" value="1"/>
</dbReference>
<evidence type="ECO:0000313" key="1">
    <source>
        <dbReference type="EMBL" id="WNQ09078.1"/>
    </source>
</evidence>
<organism evidence="1 2">
    <name type="scientific">Paenibacillus aurantius</name>
    <dbReference type="NCBI Taxonomy" id="2918900"/>
    <lineage>
        <taxon>Bacteria</taxon>
        <taxon>Bacillati</taxon>
        <taxon>Bacillota</taxon>
        <taxon>Bacilli</taxon>
        <taxon>Bacillales</taxon>
        <taxon>Paenibacillaceae</taxon>
        <taxon>Paenibacillus</taxon>
    </lineage>
</organism>
<name>A0AA96L983_9BACL</name>
<dbReference type="KEGG" id="paun:MJA45_15630"/>
<dbReference type="EMBL" id="CP130318">
    <property type="protein sequence ID" value="WNQ09078.1"/>
    <property type="molecule type" value="Genomic_DNA"/>
</dbReference>
<dbReference type="Pfam" id="PF08921">
    <property type="entry name" value="DUF1904"/>
    <property type="match status" value="1"/>
</dbReference>